<dbReference type="EMBL" id="QFQS01000014">
    <property type="protein sequence ID" value="PZQ94727.1"/>
    <property type="molecule type" value="Genomic_DNA"/>
</dbReference>
<dbReference type="PANTHER" id="PTHR30528">
    <property type="entry name" value="CYTOPLASMIC PROTEIN"/>
    <property type="match status" value="1"/>
</dbReference>
<dbReference type="Pfam" id="PF06224">
    <property type="entry name" value="AlkZ-like"/>
    <property type="match status" value="1"/>
</dbReference>
<gene>
    <name evidence="1" type="ORF">DI533_21610</name>
</gene>
<sequence>MVDTISLSEARRIALAAQGFGKARPGAPTKSALVRTTAALGLHQIDSVNVLARAHYLPAFSRMGAYDRDWLDRAAWGPRAKRRLFEYWAHEASLLPLDLHPMLRWRMAKADRGEAGWKGLRIFAGERRAEAVALLDRIRTDGPMAAGDFEGGRSRAGWWEWGEAKQILEWLFWSGHVTTATRRGGFERVYDLTERVIPADILALPTPEPAAAQRALIERSARSLGIATTSELRDYFRLKPDEARDAISDLQEEAVLLPVRIEGASGLSYLHRDARAPLRIKSTALLSPFDPLIWERSRTERLFKFHYRIGIYTPAVKRTHGYYDLPFLLGDRIVARTDLKADRKAGRLIVHSIHMEAGAPDETRDGLLVELQTLADWLGLPEIQIS</sequence>
<dbReference type="Proteomes" id="UP000248975">
    <property type="component" value="Unassembled WGS sequence"/>
</dbReference>
<reference evidence="1 2" key="1">
    <citation type="submission" date="2017-08" db="EMBL/GenBank/DDBJ databases">
        <title>Infants hospitalized years apart are colonized by the same room-sourced microbial strains.</title>
        <authorList>
            <person name="Brooks B."/>
            <person name="Olm M.R."/>
            <person name="Firek B.A."/>
            <person name="Baker R."/>
            <person name="Thomas B.C."/>
            <person name="Morowitz M.J."/>
            <person name="Banfield J.F."/>
        </authorList>
    </citation>
    <scope>NUCLEOTIDE SEQUENCE [LARGE SCALE GENOMIC DNA]</scope>
    <source>
        <strain evidence="1">S2_003_000_R2_11</strain>
    </source>
</reference>
<evidence type="ECO:0000313" key="1">
    <source>
        <dbReference type="EMBL" id="PZQ94727.1"/>
    </source>
</evidence>
<comment type="caution">
    <text evidence="1">The sequence shown here is derived from an EMBL/GenBank/DDBJ whole genome shotgun (WGS) entry which is preliminary data.</text>
</comment>
<dbReference type="AlphaFoldDB" id="A0A2W5TGE3"/>
<accession>A0A2W5TGE3</accession>
<protein>
    <submittedName>
        <fullName evidence="1">Cytoplasmic protein</fullName>
    </submittedName>
</protein>
<organism evidence="1 2">
    <name type="scientific">Cereibacter sphaeroides</name>
    <name type="common">Rhodobacter sphaeroides</name>
    <dbReference type="NCBI Taxonomy" id="1063"/>
    <lineage>
        <taxon>Bacteria</taxon>
        <taxon>Pseudomonadati</taxon>
        <taxon>Pseudomonadota</taxon>
        <taxon>Alphaproteobacteria</taxon>
        <taxon>Rhodobacterales</taxon>
        <taxon>Paracoccaceae</taxon>
        <taxon>Cereibacter</taxon>
    </lineage>
</organism>
<dbReference type="PANTHER" id="PTHR30528:SF0">
    <property type="entry name" value="CYTOPLASMIC PROTEIN"/>
    <property type="match status" value="1"/>
</dbReference>
<proteinExistence type="predicted"/>
<name>A0A2W5TGE3_CERSP</name>
<dbReference type="InterPro" id="IPR009351">
    <property type="entry name" value="AlkZ-like"/>
</dbReference>
<evidence type="ECO:0000313" key="2">
    <source>
        <dbReference type="Proteomes" id="UP000248975"/>
    </source>
</evidence>